<dbReference type="Pfam" id="PF04101">
    <property type="entry name" value="Glyco_tran_28_C"/>
    <property type="match status" value="1"/>
</dbReference>
<dbReference type="PANTHER" id="PTHR38134">
    <property type="entry name" value="SLR1395 PROTEIN"/>
    <property type="match status" value="1"/>
</dbReference>
<evidence type="ECO:0000259" key="1">
    <source>
        <dbReference type="Pfam" id="PF04101"/>
    </source>
</evidence>
<proteinExistence type="predicted"/>
<organism evidence="2 3">
    <name type="scientific">Candidatus Cetobacterium colombiensis</name>
    <dbReference type="NCBI Taxonomy" id="3073100"/>
    <lineage>
        <taxon>Bacteria</taxon>
        <taxon>Fusobacteriati</taxon>
        <taxon>Fusobacteriota</taxon>
        <taxon>Fusobacteriia</taxon>
        <taxon>Fusobacteriales</taxon>
        <taxon>Fusobacteriaceae</taxon>
        <taxon>Cetobacterium</taxon>
    </lineage>
</organism>
<evidence type="ECO:0000313" key="3">
    <source>
        <dbReference type="Proteomes" id="UP001279681"/>
    </source>
</evidence>
<evidence type="ECO:0000313" key="2">
    <source>
        <dbReference type="EMBL" id="MDX8335632.1"/>
    </source>
</evidence>
<gene>
    <name evidence="2" type="ORF">RFV38_03800</name>
</gene>
<dbReference type="Gene3D" id="3.40.50.2000">
    <property type="entry name" value="Glycogen Phosphorylase B"/>
    <property type="match status" value="1"/>
</dbReference>
<dbReference type="PANTHER" id="PTHR38134:SF2">
    <property type="entry name" value="GALACTOKINASE"/>
    <property type="match status" value="1"/>
</dbReference>
<reference evidence="3" key="1">
    <citation type="submission" date="2023-07" db="EMBL/GenBank/DDBJ databases">
        <authorList>
            <person name="Colorado M.A."/>
            <person name="Villamil L.M."/>
            <person name="Melo J.F."/>
            <person name="Rodriguez J.A."/>
            <person name="Ruiz R.Y."/>
        </authorList>
    </citation>
    <scope>NUCLEOTIDE SEQUENCE [LARGE SCALE GENOMIC DNA]</scope>
    <source>
        <strain evidence="3">C33</strain>
    </source>
</reference>
<sequence>MYEVWYVSCHGFGHITRCIAQVEKKLEKDLNYKCIIICGESQIKFTKLYLKNFLDKIILKITLTDIGLINLKNSLDIDKLSLEKTLETFIGSWNLLAQDEIDFLSNYDIGEIFCDISPIGILVSKTLQKKVNLISNFTWYQQYKYLNLNKFILEKYLELDDSIDNLYLYPLNLDFSYISPKIIPMDFICRKIDKEKIKLIKQTYGDSIFISCGKSAQLEKIVIKNFKGTVFTTTGVIVENIDGNVFELPIDVLDTQNYIGASNFVISKAGWGTVAECICNKTPMILLEREGVLEDTHTINELKKITNTKSIKLDQLTNLDYNSLKNKWS</sequence>
<accession>A0ABU4W9A5</accession>
<dbReference type="InterPro" id="IPR007235">
    <property type="entry name" value="Glyco_trans_28_C"/>
</dbReference>
<comment type="caution">
    <text evidence="2">The sequence shown here is derived from an EMBL/GenBank/DDBJ whole genome shotgun (WGS) entry which is preliminary data.</text>
</comment>
<name>A0ABU4W9A5_9FUSO</name>
<feature type="domain" description="Glycosyl transferase family 28 C-terminal" evidence="1">
    <location>
        <begin position="205"/>
        <end position="305"/>
    </location>
</feature>
<dbReference type="Proteomes" id="UP001279681">
    <property type="component" value="Unassembled WGS sequence"/>
</dbReference>
<keyword evidence="3" id="KW-1185">Reference proteome</keyword>
<dbReference type="EMBL" id="JAVIKH010000003">
    <property type="protein sequence ID" value="MDX8335632.1"/>
    <property type="molecule type" value="Genomic_DNA"/>
</dbReference>
<protein>
    <submittedName>
        <fullName evidence="2">Glycosyltransferase</fullName>
    </submittedName>
</protein>
<dbReference type="RefSeq" id="WP_320313038.1">
    <property type="nucleotide sequence ID" value="NZ_JAVIKH010000003.1"/>
</dbReference>
<dbReference type="InterPro" id="IPR053205">
    <property type="entry name" value="GHMP_kinase_L-arabinokinase"/>
</dbReference>